<dbReference type="PANTHER" id="PTHR43220">
    <property type="match status" value="1"/>
</dbReference>
<dbReference type="InterPro" id="IPR045014">
    <property type="entry name" value="TM41A/B"/>
</dbReference>
<feature type="transmembrane region" description="Helical" evidence="8">
    <location>
        <begin position="201"/>
        <end position="226"/>
    </location>
</feature>
<dbReference type="GO" id="GO:0016020">
    <property type="term" value="C:membrane"/>
    <property type="evidence" value="ECO:0007669"/>
    <property type="project" value="UniProtKB-SubCell"/>
</dbReference>
<reference evidence="10" key="2">
    <citation type="submission" date="2025-09" db="UniProtKB">
        <authorList>
            <consortium name="Ensembl"/>
        </authorList>
    </citation>
    <scope>IDENTIFICATION</scope>
</reference>
<evidence type="ECO:0000256" key="1">
    <source>
        <dbReference type="ARBA" id="ARBA00004141"/>
    </source>
</evidence>
<keyword evidence="3" id="KW-0732">Signal</keyword>
<sequence>KRPKNRRRCVFLKRASAAELASRPGTRQLPPLPQARSPQRPPCPQPRPAPARPAALPRGRRGRAGRRQRRVPSRDVAAAGRAAARLRGRHGSPLAAVVPAERGAGAQNVLAGALFGPWTGLVLCSALTSVGATFCYLLSGVFGKQFVVYYFPDKVALLQRKVEENRSCLFFFLLFLRLFPMTPNWFLNLSAPILNIPVSQFFFSVLIGLTPYNFICVQTGAILSQITSLDAIFSWDTLLKLLAMAVVALIPGTLIKKYSKKHLKLDEDKHAQLLNGKKSL</sequence>
<keyword evidence="5 8" id="KW-0472">Membrane</keyword>
<accession>A0A8B9MFU1</accession>
<feature type="transmembrane region" description="Helical" evidence="8">
    <location>
        <begin position="238"/>
        <end position="255"/>
    </location>
</feature>
<feature type="transmembrane region" description="Helical" evidence="8">
    <location>
        <begin position="169"/>
        <end position="189"/>
    </location>
</feature>
<dbReference type="PANTHER" id="PTHR43220:SF21">
    <property type="entry name" value="TRANSMEMBRANE PROTEIN 41A"/>
    <property type="match status" value="1"/>
</dbReference>
<feature type="domain" description="VTT" evidence="9">
    <location>
        <begin position="109"/>
        <end position="221"/>
    </location>
</feature>
<dbReference type="InterPro" id="IPR032816">
    <property type="entry name" value="VTT_dom"/>
</dbReference>
<evidence type="ECO:0000256" key="2">
    <source>
        <dbReference type="ARBA" id="ARBA00022692"/>
    </source>
</evidence>
<evidence type="ECO:0000256" key="7">
    <source>
        <dbReference type="SAM" id="MobiDB-lite"/>
    </source>
</evidence>
<dbReference type="Pfam" id="PF09335">
    <property type="entry name" value="VTT_dom"/>
    <property type="match status" value="1"/>
</dbReference>
<feature type="region of interest" description="Disordered" evidence="7">
    <location>
        <begin position="1"/>
        <end position="77"/>
    </location>
</feature>
<comment type="subcellular location">
    <subcellularLocation>
        <location evidence="1">Membrane</location>
        <topology evidence="1">Multi-pass membrane protein</topology>
    </subcellularLocation>
</comment>
<evidence type="ECO:0000313" key="10">
    <source>
        <dbReference type="Ensembl" id="ENSANIP00000006848.1"/>
    </source>
</evidence>
<evidence type="ECO:0000256" key="8">
    <source>
        <dbReference type="SAM" id="Phobius"/>
    </source>
</evidence>
<feature type="compositionally biased region" description="Basic residues" evidence="7">
    <location>
        <begin position="58"/>
        <end position="71"/>
    </location>
</feature>
<comment type="similarity">
    <text evidence="6">Belongs to the TMEM41 family.</text>
</comment>
<evidence type="ECO:0000256" key="5">
    <source>
        <dbReference type="ARBA" id="ARBA00023136"/>
    </source>
</evidence>
<name>A0A8B9MFU1_9AVES</name>
<feature type="compositionally biased region" description="Basic residues" evidence="7">
    <location>
        <begin position="1"/>
        <end position="11"/>
    </location>
</feature>
<organism evidence="10 11">
    <name type="scientific">Accipiter nisus</name>
    <name type="common">Eurasian sparrowhawk</name>
    <dbReference type="NCBI Taxonomy" id="211598"/>
    <lineage>
        <taxon>Eukaryota</taxon>
        <taxon>Metazoa</taxon>
        <taxon>Chordata</taxon>
        <taxon>Craniata</taxon>
        <taxon>Vertebrata</taxon>
        <taxon>Euteleostomi</taxon>
        <taxon>Archelosauria</taxon>
        <taxon>Archosauria</taxon>
        <taxon>Dinosauria</taxon>
        <taxon>Saurischia</taxon>
        <taxon>Theropoda</taxon>
        <taxon>Coelurosauria</taxon>
        <taxon>Aves</taxon>
        <taxon>Neognathae</taxon>
        <taxon>Neoaves</taxon>
        <taxon>Telluraves</taxon>
        <taxon>Accipitrimorphae</taxon>
        <taxon>Accipitriformes</taxon>
        <taxon>Accipitridae</taxon>
        <taxon>Accipitrinae</taxon>
        <taxon>Accipiter</taxon>
    </lineage>
</organism>
<evidence type="ECO:0000256" key="4">
    <source>
        <dbReference type="ARBA" id="ARBA00022989"/>
    </source>
</evidence>
<reference evidence="10" key="1">
    <citation type="submission" date="2025-08" db="UniProtKB">
        <authorList>
            <consortium name="Ensembl"/>
        </authorList>
    </citation>
    <scope>IDENTIFICATION</scope>
</reference>
<protein>
    <submittedName>
        <fullName evidence="10">Transmembrane protein 41A</fullName>
    </submittedName>
</protein>
<dbReference type="Proteomes" id="UP000694541">
    <property type="component" value="Unplaced"/>
</dbReference>
<evidence type="ECO:0000256" key="6">
    <source>
        <dbReference type="ARBA" id="ARBA00025797"/>
    </source>
</evidence>
<feature type="compositionally biased region" description="Pro residues" evidence="7">
    <location>
        <begin position="39"/>
        <end position="51"/>
    </location>
</feature>
<dbReference type="AlphaFoldDB" id="A0A8B9MFU1"/>
<dbReference type="Ensembl" id="ENSANIT00000007078.1">
    <property type="protein sequence ID" value="ENSANIP00000006848.1"/>
    <property type="gene ID" value="ENSANIG00000004647.1"/>
</dbReference>
<keyword evidence="4 8" id="KW-1133">Transmembrane helix</keyword>
<keyword evidence="2 8" id="KW-0812">Transmembrane</keyword>
<evidence type="ECO:0000259" key="9">
    <source>
        <dbReference type="Pfam" id="PF09335"/>
    </source>
</evidence>
<proteinExistence type="inferred from homology"/>
<feature type="transmembrane region" description="Helical" evidence="8">
    <location>
        <begin position="120"/>
        <end position="142"/>
    </location>
</feature>
<evidence type="ECO:0000313" key="11">
    <source>
        <dbReference type="Proteomes" id="UP000694541"/>
    </source>
</evidence>
<evidence type="ECO:0000256" key="3">
    <source>
        <dbReference type="ARBA" id="ARBA00022729"/>
    </source>
</evidence>
<keyword evidence="11" id="KW-1185">Reference proteome</keyword>